<dbReference type="Proteomes" id="UP001279734">
    <property type="component" value="Unassembled WGS sequence"/>
</dbReference>
<protein>
    <submittedName>
        <fullName evidence="1">Uncharacterized protein</fullName>
    </submittedName>
</protein>
<gene>
    <name evidence="1" type="ORF">Nepgr_003810</name>
</gene>
<name>A0AAD3S093_NEPGR</name>
<evidence type="ECO:0000313" key="1">
    <source>
        <dbReference type="EMBL" id="GMH01971.1"/>
    </source>
</evidence>
<evidence type="ECO:0000313" key="2">
    <source>
        <dbReference type="Proteomes" id="UP001279734"/>
    </source>
</evidence>
<dbReference type="EMBL" id="BSYO01000003">
    <property type="protein sequence ID" value="GMH01971.1"/>
    <property type="molecule type" value="Genomic_DNA"/>
</dbReference>
<proteinExistence type="predicted"/>
<keyword evidence="2" id="KW-1185">Reference proteome</keyword>
<reference evidence="1" key="1">
    <citation type="submission" date="2023-05" db="EMBL/GenBank/DDBJ databases">
        <title>Nepenthes gracilis genome sequencing.</title>
        <authorList>
            <person name="Fukushima K."/>
        </authorList>
    </citation>
    <scope>NUCLEOTIDE SEQUENCE</scope>
    <source>
        <strain evidence="1">SING2019-196</strain>
    </source>
</reference>
<accession>A0AAD3S093</accession>
<comment type="caution">
    <text evidence="1">The sequence shown here is derived from an EMBL/GenBank/DDBJ whole genome shotgun (WGS) entry which is preliminary data.</text>
</comment>
<sequence length="92" mass="10761">MKSKELLYKGTEMQMSEIFVLGLRSWKRAEMQSNEISAFGRDICNVPRCKRLRSCREDRGLYLLPCFGFVRDAKEQCRRTEFIEGRGCSLTV</sequence>
<organism evidence="1 2">
    <name type="scientific">Nepenthes gracilis</name>
    <name type="common">Slender pitcher plant</name>
    <dbReference type="NCBI Taxonomy" id="150966"/>
    <lineage>
        <taxon>Eukaryota</taxon>
        <taxon>Viridiplantae</taxon>
        <taxon>Streptophyta</taxon>
        <taxon>Embryophyta</taxon>
        <taxon>Tracheophyta</taxon>
        <taxon>Spermatophyta</taxon>
        <taxon>Magnoliopsida</taxon>
        <taxon>eudicotyledons</taxon>
        <taxon>Gunneridae</taxon>
        <taxon>Pentapetalae</taxon>
        <taxon>Caryophyllales</taxon>
        <taxon>Nepenthaceae</taxon>
        <taxon>Nepenthes</taxon>
    </lineage>
</organism>
<dbReference type="AlphaFoldDB" id="A0AAD3S093"/>